<proteinExistence type="predicted"/>
<evidence type="ECO:0000313" key="3">
    <source>
        <dbReference type="Proteomes" id="UP001066276"/>
    </source>
</evidence>
<feature type="compositionally biased region" description="Polar residues" evidence="1">
    <location>
        <begin position="77"/>
        <end position="89"/>
    </location>
</feature>
<evidence type="ECO:0000256" key="1">
    <source>
        <dbReference type="SAM" id="MobiDB-lite"/>
    </source>
</evidence>
<dbReference type="EMBL" id="JANPWB010000006">
    <property type="protein sequence ID" value="KAJ1177214.1"/>
    <property type="molecule type" value="Genomic_DNA"/>
</dbReference>
<dbReference type="Proteomes" id="UP001066276">
    <property type="component" value="Chromosome 3_2"/>
</dbReference>
<dbReference type="AlphaFoldDB" id="A0AAV7TKU2"/>
<reference evidence="2" key="1">
    <citation type="journal article" date="2022" name="bioRxiv">
        <title>Sequencing and chromosome-scale assembly of the giantPleurodeles waltlgenome.</title>
        <authorList>
            <person name="Brown T."/>
            <person name="Elewa A."/>
            <person name="Iarovenko S."/>
            <person name="Subramanian E."/>
            <person name="Araus A.J."/>
            <person name="Petzold A."/>
            <person name="Susuki M."/>
            <person name="Suzuki K.-i.T."/>
            <person name="Hayashi T."/>
            <person name="Toyoda A."/>
            <person name="Oliveira C."/>
            <person name="Osipova E."/>
            <person name="Leigh N.D."/>
            <person name="Simon A."/>
            <person name="Yun M.H."/>
        </authorList>
    </citation>
    <scope>NUCLEOTIDE SEQUENCE</scope>
    <source>
        <strain evidence="2">20211129_DDA</strain>
        <tissue evidence="2">Liver</tissue>
    </source>
</reference>
<protein>
    <submittedName>
        <fullName evidence="2">Uncharacterized protein</fullName>
    </submittedName>
</protein>
<organism evidence="2 3">
    <name type="scientific">Pleurodeles waltl</name>
    <name type="common">Iberian ribbed newt</name>
    <dbReference type="NCBI Taxonomy" id="8319"/>
    <lineage>
        <taxon>Eukaryota</taxon>
        <taxon>Metazoa</taxon>
        <taxon>Chordata</taxon>
        <taxon>Craniata</taxon>
        <taxon>Vertebrata</taxon>
        <taxon>Euteleostomi</taxon>
        <taxon>Amphibia</taxon>
        <taxon>Batrachia</taxon>
        <taxon>Caudata</taxon>
        <taxon>Salamandroidea</taxon>
        <taxon>Salamandridae</taxon>
        <taxon>Pleurodelinae</taxon>
        <taxon>Pleurodeles</taxon>
    </lineage>
</organism>
<name>A0AAV7TKU2_PLEWA</name>
<comment type="caution">
    <text evidence="2">The sequence shown here is derived from an EMBL/GenBank/DDBJ whole genome shotgun (WGS) entry which is preliminary data.</text>
</comment>
<keyword evidence="3" id="KW-1185">Reference proteome</keyword>
<feature type="region of interest" description="Disordered" evidence="1">
    <location>
        <begin position="1"/>
        <end position="89"/>
    </location>
</feature>
<feature type="compositionally biased region" description="Low complexity" evidence="1">
    <location>
        <begin position="138"/>
        <end position="162"/>
    </location>
</feature>
<sequence>MRMKTIRKKEASGSLEKVPCTGGEAEGPPSRSGTLHQRHAGAPTPPEHASAGRLHRSRAECQGEPDARSWRRHVQGPTPQGNTAQCSRRSVTARRCYQFLVGGPRGAVGMLSHIRGGSLTAARPPCFLLLRWSAAEPEAAASPRPRPSQQARSQGPPRSRPNSPRPPRRSHGEAERGDPTAVPTSRRPREGRLTSRSTAPGASCFLESSS</sequence>
<accession>A0AAV7TKU2</accession>
<feature type="compositionally biased region" description="Basic and acidic residues" evidence="1">
    <location>
        <begin position="57"/>
        <end position="69"/>
    </location>
</feature>
<gene>
    <name evidence="2" type="ORF">NDU88_002475</name>
</gene>
<evidence type="ECO:0000313" key="2">
    <source>
        <dbReference type="EMBL" id="KAJ1177214.1"/>
    </source>
</evidence>
<feature type="compositionally biased region" description="Polar residues" evidence="1">
    <location>
        <begin position="194"/>
        <end position="210"/>
    </location>
</feature>
<feature type="region of interest" description="Disordered" evidence="1">
    <location>
        <begin position="138"/>
        <end position="210"/>
    </location>
</feature>